<dbReference type="EMBL" id="LUGG01000038">
    <property type="protein sequence ID" value="OBZ65926.1"/>
    <property type="molecule type" value="Genomic_DNA"/>
</dbReference>
<evidence type="ECO:0000313" key="2">
    <source>
        <dbReference type="Proteomes" id="UP000092993"/>
    </source>
</evidence>
<name>A0A1C7LNY2_GRIFR</name>
<organism evidence="1 2">
    <name type="scientific">Grifola frondosa</name>
    <name type="common">Maitake</name>
    <name type="synonym">Polyporus frondosus</name>
    <dbReference type="NCBI Taxonomy" id="5627"/>
    <lineage>
        <taxon>Eukaryota</taxon>
        <taxon>Fungi</taxon>
        <taxon>Dikarya</taxon>
        <taxon>Basidiomycota</taxon>
        <taxon>Agaricomycotina</taxon>
        <taxon>Agaricomycetes</taxon>
        <taxon>Polyporales</taxon>
        <taxon>Grifolaceae</taxon>
        <taxon>Grifola</taxon>
    </lineage>
</organism>
<dbReference type="AlphaFoldDB" id="A0A1C7LNY2"/>
<gene>
    <name evidence="1" type="ORF">A0H81_14089</name>
</gene>
<evidence type="ECO:0000313" key="1">
    <source>
        <dbReference type="EMBL" id="OBZ65926.1"/>
    </source>
</evidence>
<protein>
    <submittedName>
        <fullName evidence="1">Uncharacterized protein</fullName>
    </submittedName>
</protein>
<keyword evidence="2" id="KW-1185">Reference proteome</keyword>
<sequence length="123" mass="14088">MRFRVFVLRVLSRHTPVPFADPFAIICRGLVAYIPEIFINTDLVLGYGDRSVLADGLSSKSRCDIPKVAEMLTVMNLRFEDNFRGKDESVRERKRDPLNKCFLCCIKPNLFAGRMGRSKIPHI</sequence>
<proteinExistence type="predicted"/>
<accession>A0A1C7LNY2</accession>
<reference evidence="1 2" key="1">
    <citation type="submission" date="2016-03" db="EMBL/GenBank/DDBJ databases">
        <title>Whole genome sequencing of Grifola frondosa 9006-11.</title>
        <authorList>
            <person name="Min B."/>
            <person name="Park H."/>
            <person name="Kim J.-G."/>
            <person name="Cho H."/>
            <person name="Oh Y.-L."/>
            <person name="Kong W.-S."/>
            <person name="Choi I.-G."/>
        </authorList>
    </citation>
    <scope>NUCLEOTIDE SEQUENCE [LARGE SCALE GENOMIC DNA]</scope>
    <source>
        <strain evidence="1 2">9006-11</strain>
    </source>
</reference>
<comment type="caution">
    <text evidence="1">The sequence shown here is derived from an EMBL/GenBank/DDBJ whole genome shotgun (WGS) entry which is preliminary data.</text>
</comment>
<dbReference type="Proteomes" id="UP000092993">
    <property type="component" value="Unassembled WGS sequence"/>
</dbReference>